<feature type="transmembrane region" description="Helical" evidence="6">
    <location>
        <begin position="509"/>
        <end position="527"/>
    </location>
</feature>
<keyword evidence="9" id="KW-1185">Reference proteome</keyword>
<dbReference type="GO" id="GO:0005886">
    <property type="term" value="C:plasma membrane"/>
    <property type="evidence" value="ECO:0007669"/>
    <property type="project" value="TreeGrafter"/>
</dbReference>
<feature type="transmembrane region" description="Helical" evidence="6">
    <location>
        <begin position="433"/>
        <end position="457"/>
    </location>
</feature>
<dbReference type="GeneID" id="63707024"/>
<dbReference type="Pfam" id="PF07690">
    <property type="entry name" value="MFS_1"/>
    <property type="match status" value="1"/>
</dbReference>
<feature type="domain" description="Major facilitator superfamily (MFS) profile" evidence="7">
    <location>
        <begin position="43"/>
        <end position="532"/>
    </location>
</feature>
<dbReference type="CDD" id="cd17502">
    <property type="entry name" value="MFS_Azr1_MDR_like"/>
    <property type="match status" value="1"/>
</dbReference>
<keyword evidence="3 6" id="KW-1133">Transmembrane helix</keyword>
<dbReference type="RefSeq" id="XP_040643998.1">
    <property type="nucleotide sequence ID" value="XM_040791724.1"/>
</dbReference>
<dbReference type="GO" id="GO:0022857">
    <property type="term" value="F:transmembrane transporter activity"/>
    <property type="evidence" value="ECO:0007669"/>
    <property type="project" value="InterPro"/>
</dbReference>
<dbReference type="InterPro" id="IPR036259">
    <property type="entry name" value="MFS_trans_sf"/>
</dbReference>
<evidence type="ECO:0000256" key="5">
    <source>
        <dbReference type="SAM" id="MobiDB-lite"/>
    </source>
</evidence>
<feature type="transmembrane region" description="Helical" evidence="6">
    <location>
        <begin position="165"/>
        <end position="184"/>
    </location>
</feature>
<evidence type="ECO:0000256" key="4">
    <source>
        <dbReference type="ARBA" id="ARBA00023136"/>
    </source>
</evidence>
<feature type="transmembrane region" description="Helical" evidence="6">
    <location>
        <begin position="306"/>
        <end position="326"/>
    </location>
</feature>
<name>A0A135L926_PENPA</name>
<gene>
    <name evidence="8" type="ORF">PGRI_040110</name>
</gene>
<dbReference type="Proteomes" id="UP000070168">
    <property type="component" value="Unassembled WGS sequence"/>
</dbReference>
<keyword evidence="2 6" id="KW-0812">Transmembrane</keyword>
<feature type="transmembrane region" description="Helical" evidence="6">
    <location>
        <begin position="346"/>
        <end position="367"/>
    </location>
</feature>
<comment type="caution">
    <text evidence="8">The sequence shown here is derived from an EMBL/GenBank/DDBJ whole genome shotgun (WGS) entry which is preliminary data.</text>
</comment>
<feature type="transmembrane region" description="Helical" evidence="6">
    <location>
        <begin position="133"/>
        <end position="158"/>
    </location>
</feature>
<dbReference type="PANTHER" id="PTHR23501:SF198">
    <property type="entry name" value="AZOLE RESISTANCE PROTEIN 1-RELATED"/>
    <property type="match status" value="1"/>
</dbReference>
<proteinExistence type="predicted"/>
<feature type="transmembrane region" description="Helical" evidence="6">
    <location>
        <begin position="263"/>
        <end position="286"/>
    </location>
</feature>
<reference evidence="8 9" key="1">
    <citation type="journal article" date="2016" name="BMC Genomics">
        <title>Genome sequencing and secondary metabolism of the postharvest pathogen Penicillium griseofulvum.</title>
        <authorList>
            <person name="Banani H."/>
            <person name="Marcet-Houben M."/>
            <person name="Ballester A.R."/>
            <person name="Abbruscato P."/>
            <person name="Gonzalez-Candelas L."/>
            <person name="Gabaldon T."/>
            <person name="Spadaro D."/>
        </authorList>
    </citation>
    <scope>NUCLEOTIDE SEQUENCE [LARGE SCALE GENOMIC DNA]</scope>
    <source>
        <strain evidence="8 9">PG3</strain>
    </source>
</reference>
<accession>A0A135L926</accession>
<feature type="transmembrane region" description="Helical" evidence="6">
    <location>
        <begin position="40"/>
        <end position="66"/>
    </location>
</feature>
<dbReference type="OMA" id="IPWINIK"/>
<feature type="transmembrane region" description="Helical" evidence="6">
    <location>
        <begin position="78"/>
        <end position="96"/>
    </location>
</feature>
<feature type="transmembrane region" description="Helical" evidence="6">
    <location>
        <begin position="400"/>
        <end position="421"/>
    </location>
</feature>
<evidence type="ECO:0000256" key="3">
    <source>
        <dbReference type="ARBA" id="ARBA00022989"/>
    </source>
</evidence>
<evidence type="ECO:0000256" key="2">
    <source>
        <dbReference type="ARBA" id="ARBA00022692"/>
    </source>
</evidence>
<dbReference type="InterPro" id="IPR011701">
    <property type="entry name" value="MFS"/>
</dbReference>
<organism evidence="8 9">
    <name type="scientific">Penicillium patulum</name>
    <name type="common">Penicillium griseofulvum</name>
    <dbReference type="NCBI Taxonomy" id="5078"/>
    <lineage>
        <taxon>Eukaryota</taxon>
        <taxon>Fungi</taxon>
        <taxon>Dikarya</taxon>
        <taxon>Ascomycota</taxon>
        <taxon>Pezizomycotina</taxon>
        <taxon>Eurotiomycetes</taxon>
        <taxon>Eurotiomycetidae</taxon>
        <taxon>Eurotiales</taxon>
        <taxon>Aspergillaceae</taxon>
        <taxon>Penicillium</taxon>
    </lineage>
</organism>
<dbReference type="OrthoDB" id="10021397at2759"/>
<protein>
    <submittedName>
        <fullName evidence="8">Major facilitator superfamily domain, general substrate transporter</fullName>
    </submittedName>
</protein>
<sequence>MAEKHPIKAPHAPEANSLSASDSDSRTDDASDYELTGIPLVLVMTGLGLSIFLMSLDSSIIATAIPRITSQFNSTSDIGWYGSAYSFAMCALQPVAGKLFASFAMKDMFLGCLAVFELGSLLCALAVNSPMLIVGRAIAGIGAAGCFTGAFCIVAVSIPLVKRPFYIGILQSTFGIATIIGPVLGGAFTEHATWRWCFWINLPIGAVTILSLVFFFKPPTRDSTKAPTVLRRLQNLDLLGASIFAPAIIMIFLALQWGGTEHAWKSATIIGLFIGGAGLGLVFALWQIRRGDSAMIPPRLITERTMFFSCFSEFFAMGAVYISIYYLPEWFQVIKNASPTKSGLMYLPLALSDVLSATLTGASLKYLGYPNPYMLLGTGLMSIATGLFSTFSLSTPHQQWIPFQVLQGLGVGMTLSMPYVATQTVLKPEDIPVGTSLLQCFQFFGASVNLAIAEAIFENKLVSRLKGWGFEGHEIEKIISAGSAEARSAVSAAQLPGVLDAYNHAITRTFYVATSVAAFAFLLSLGIRWRSVKPKPQAAASDEEISSSNPIYYGKRSKAAIPPYLGIVIMLNQLQEIPELCVSIDINEDKLKDIKDPVATLTKYDFFRCYSDMIDRIERIGLDENLEQAGLPTELAEENFFSDKKDEFELMNIPLPGKSGKDHVRD</sequence>
<comment type="subcellular location">
    <subcellularLocation>
        <location evidence="1">Membrane</location>
        <topology evidence="1">Multi-pass membrane protein</topology>
    </subcellularLocation>
</comment>
<evidence type="ECO:0000313" key="8">
    <source>
        <dbReference type="EMBL" id="KXG45462.1"/>
    </source>
</evidence>
<keyword evidence="4 6" id="KW-0472">Membrane</keyword>
<feature type="region of interest" description="Disordered" evidence="5">
    <location>
        <begin position="1"/>
        <end position="30"/>
    </location>
</feature>
<dbReference type="EMBL" id="LHQR01000071">
    <property type="protein sequence ID" value="KXG45462.1"/>
    <property type="molecule type" value="Genomic_DNA"/>
</dbReference>
<dbReference type="Gene3D" id="1.20.1720.10">
    <property type="entry name" value="Multidrug resistance protein D"/>
    <property type="match status" value="1"/>
</dbReference>
<evidence type="ECO:0000256" key="6">
    <source>
        <dbReference type="SAM" id="Phobius"/>
    </source>
</evidence>
<dbReference type="InterPro" id="IPR020846">
    <property type="entry name" value="MFS_dom"/>
</dbReference>
<evidence type="ECO:0000313" key="9">
    <source>
        <dbReference type="Proteomes" id="UP000070168"/>
    </source>
</evidence>
<evidence type="ECO:0000259" key="7">
    <source>
        <dbReference type="PROSITE" id="PS50850"/>
    </source>
</evidence>
<dbReference type="Gene3D" id="1.20.1250.20">
    <property type="entry name" value="MFS general substrate transporter like domains"/>
    <property type="match status" value="1"/>
</dbReference>
<dbReference type="FunFam" id="1.20.1720.10:FF:000012">
    <property type="entry name" value="MFS toxin efflux pump (AflT)"/>
    <property type="match status" value="1"/>
</dbReference>
<dbReference type="SUPFAM" id="SSF103473">
    <property type="entry name" value="MFS general substrate transporter"/>
    <property type="match status" value="1"/>
</dbReference>
<dbReference type="PANTHER" id="PTHR23501">
    <property type="entry name" value="MAJOR FACILITATOR SUPERFAMILY"/>
    <property type="match status" value="1"/>
</dbReference>
<feature type="transmembrane region" description="Helical" evidence="6">
    <location>
        <begin position="374"/>
        <end position="394"/>
    </location>
</feature>
<dbReference type="PROSITE" id="PS50850">
    <property type="entry name" value="MFS"/>
    <property type="match status" value="1"/>
</dbReference>
<evidence type="ECO:0000256" key="1">
    <source>
        <dbReference type="ARBA" id="ARBA00004141"/>
    </source>
</evidence>
<dbReference type="AlphaFoldDB" id="A0A135L926"/>
<dbReference type="FunFam" id="1.20.1250.20:FF:000196">
    <property type="entry name" value="MFS toxin efflux pump (AflT)"/>
    <property type="match status" value="1"/>
</dbReference>
<feature type="transmembrane region" description="Helical" evidence="6">
    <location>
        <begin position="108"/>
        <end position="127"/>
    </location>
</feature>
<feature type="transmembrane region" description="Helical" evidence="6">
    <location>
        <begin position="196"/>
        <end position="216"/>
    </location>
</feature>
<feature type="transmembrane region" description="Helical" evidence="6">
    <location>
        <begin position="236"/>
        <end position="257"/>
    </location>
</feature>